<dbReference type="SUPFAM" id="SSF55785">
    <property type="entry name" value="PYP-like sensor domain (PAS domain)"/>
    <property type="match status" value="3"/>
</dbReference>
<evidence type="ECO:0000256" key="4">
    <source>
        <dbReference type="ARBA" id="ARBA00022553"/>
    </source>
</evidence>
<dbReference type="Pfam" id="PF13675">
    <property type="entry name" value="PilJ"/>
    <property type="match status" value="1"/>
</dbReference>
<dbReference type="InterPro" id="IPR036890">
    <property type="entry name" value="HATPase_C_sf"/>
</dbReference>
<reference evidence="14 15" key="1">
    <citation type="submission" date="2018-05" db="EMBL/GenBank/DDBJ databases">
        <title>Flavobacterium sp. MEBiC07310.</title>
        <authorList>
            <person name="Baek K."/>
        </authorList>
    </citation>
    <scope>NUCLEOTIDE SEQUENCE [LARGE SCALE GENOMIC DNA]</scope>
    <source>
        <strain evidence="14 15">MEBiC07310</strain>
    </source>
</reference>
<dbReference type="SMART" id="SM00387">
    <property type="entry name" value="HATPase_c"/>
    <property type="match status" value="1"/>
</dbReference>
<evidence type="ECO:0000256" key="6">
    <source>
        <dbReference type="ARBA" id="ARBA00022692"/>
    </source>
</evidence>
<dbReference type="PROSITE" id="PS50113">
    <property type="entry name" value="PAC"/>
    <property type="match status" value="2"/>
</dbReference>
<accession>A0A2U8QRF6</accession>
<dbReference type="InterPro" id="IPR035965">
    <property type="entry name" value="PAS-like_dom_sf"/>
</dbReference>
<dbReference type="PROSITE" id="PS50109">
    <property type="entry name" value="HIS_KIN"/>
    <property type="match status" value="1"/>
</dbReference>
<evidence type="ECO:0000256" key="8">
    <source>
        <dbReference type="ARBA" id="ARBA00022989"/>
    </source>
</evidence>
<dbReference type="OrthoDB" id="5522855at2"/>
<evidence type="ECO:0000256" key="2">
    <source>
        <dbReference type="ARBA" id="ARBA00004141"/>
    </source>
</evidence>
<proteinExistence type="predicted"/>
<dbReference type="InterPro" id="IPR000700">
    <property type="entry name" value="PAS-assoc_C"/>
</dbReference>
<dbReference type="SMART" id="SM00091">
    <property type="entry name" value="PAS"/>
    <property type="match status" value="2"/>
</dbReference>
<keyword evidence="8 10" id="KW-1133">Transmembrane helix</keyword>
<evidence type="ECO:0000256" key="5">
    <source>
        <dbReference type="ARBA" id="ARBA00022679"/>
    </source>
</evidence>
<dbReference type="Gene3D" id="1.10.287.130">
    <property type="match status" value="1"/>
</dbReference>
<name>A0A2U8QRF6_9FLAO</name>
<evidence type="ECO:0000259" key="11">
    <source>
        <dbReference type="PROSITE" id="PS50109"/>
    </source>
</evidence>
<dbReference type="InterPro" id="IPR005467">
    <property type="entry name" value="His_kinase_dom"/>
</dbReference>
<keyword evidence="9 10" id="KW-0472">Membrane</keyword>
<dbReference type="SMART" id="SM00086">
    <property type="entry name" value="PAC"/>
    <property type="match status" value="3"/>
</dbReference>
<dbReference type="Gene3D" id="2.10.70.100">
    <property type="match status" value="1"/>
</dbReference>
<keyword evidence="4" id="KW-0597">Phosphoprotein</keyword>
<keyword evidence="5" id="KW-0808">Transferase</keyword>
<feature type="transmembrane region" description="Helical" evidence="10">
    <location>
        <begin position="6"/>
        <end position="26"/>
    </location>
</feature>
<evidence type="ECO:0000313" key="14">
    <source>
        <dbReference type="EMBL" id="AWM12743.1"/>
    </source>
</evidence>
<dbReference type="AlphaFoldDB" id="A0A2U8QRF6"/>
<dbReference type="EC" id="2.7.13.3" evidence="3"/>
<dbReference type="GO" id="GO:0000155">
    <property type="term" value="F:phosphorelay sensor kinase activity"/>
    <property type="evidence" value="ECO:0007669"/>
    <property type="project" value="InterPro"/>
</dbReference>
<comment type="catalytic activity">
    <reaction evidence="1">
        <text>ATP + protein L-histidine = ADP + protein N-phospho-L-histidine.</text>
        <dbReference type="EC" id="2.7.13.3"/>
    </reaction>
</comment>
<dbReference type="GO" id="GO:0016020">
    <property type="term" value="C:membrane"/>
    <property type="evidence" value="ECO:0007669"/>
    <property type="project" value="UniProtKB-SubCell"/>
</dbReference>
<dbReference type="PANTHER" id="PTHR43304">
    <property type="entry name" value="PHYTOCHROME-LIKE PROTEIN CPH1"/>
    <property type="match status" value="1"/>
</dbReference>
<organism evidence="14 15">
    <name type="scientific">Flavobacterium sediminis</name>
    <dbReference type="NCBI Taxonomy" id="2201181"/>
    <lineage>
        <taxon>Bacteria</taxon>
        <taxon>Pseudomonadati</taxon>
        <taxon>Bacteroidota</taxon>
        <taxon>Flavobacteriia</taxon>
        <taxon>Flavobacteriales</taxon>
        <taxon>Flavobacteriaceae</taxon>
        <taxon>Flavobacterium</taxon>
    </lineage>
</organism>
<keyword evidence="7" id="KW-0418">Kinase</keyword>
<dbReference type="InterPro" id="IPR004358">
    <property type="entry name" value="Sig_transdc_His_kin-like_C"/>
</dbReference>
<dbReference type="SUPFAM" id="SSF55874">
    <property type="entry name" value="ATPase domain of HSP90 chaperone/DNA topoisomerase II/histidine kinase"/>
    <property type="match status" value="1"/>
</dbReference>
<evidence type="ECO:0000256" key="10">
    <source>
        <dbReference type="SAM" id="Phobius"/>
    </source>
</evidence>
<evidence type="ECO:0000256" key="9">
    <source>
        <dbReference type="ARBA" id="ARBA00023136"/>
    </source>
</evidence>
<feature type="domain" description="PAC" evidence="13">
    <location>
        <begin position="280"/>
        <end position="332"/>
    </location>
</feature>
<dbReference type="Gene3D" id="3.30.565.10">
    <property type="entry name" value="Histidine kinase-like ATPase, C-terminal domain"/>
    <property type="match status" value="1"/>
</dbReference>
<feature type="transmembrane region" description="Helical" evidence="10">
    <location>
        <begin position="173"/>
        <end position="195"/>
    </location>
</feature>
<dbReference type="Pfam" id="PF02518">
    <property type="entry name" value="HATPase_c"/>
    <property type="match status" value="1"/>
</dbReference>
<dbReference type="InterPro" id="IPR003594">
    <property type="entry name" value="HATPase_dom"/>
</dbReference>
<dbReference type="InterPro" id="IPR052162">
    <property type="entry name" value="Sensor_kinase/Photoreceptor"/>
</dbReference>
<evidence type="ECO:0000313" key="15">
    <source>
        <dbReference type="Proteomes" id="UP000245429"/>
    </source>
</evidence>
<dbReference type="InterPro" id="IPR036097">
    <property type="entry name" value="HisK_dim/P_sf"/>
</dbReference>
<dbReference type="PROSITE" id="PS50112">
    <property type="entry name" value="PAS"/>
    <property type="match status" value="1"/>
</dbReference>
<sequence>MGRLKITAFALILLTSLLLSHLYIGYQVSSKEGVSSLINIAGRQRMLSQKMLSLSYRLKQNNWENPLEIELTKKELTDIISQFQKADSIILKYTTTIHHNASLDSIKISNTSINHLTFAVNQVLQSQNKQELSSAVASLEKAQSQFLVAMESEVDLYENYGKETLKQISRIEIIIYAVLLLLTIILLTSLIFPFIQKIQTKNKSLEKSWERYTIFVEQMPGAIAMFDNNMNYLVASSQWYEDYNLVGQDIIGKSHYDVFPEIGQEWKQIHRECLNGKINHNDEALFERADGSVQWLAWDVRPWRDEKGNIGGIIMYTNDITDYKLLRLEQNRLHEIIDKISDVARIGAWELNIDKSNLYWSKLTKEIHEVPDDFEPTLDTAIQYYNKGESREKIEKAIEEAVKNGEPFDLELEIVTAKNNIIWVRAIGEPEFKDGKCVRLFGVFQDIHKYKTLELRNSSLLARLNAIMQSATEISIIGTNLNGIITYFNSGAEKLLGYKAKEIIGKKTPEIFHNKEELIRRGKELSKQYRKHISGIEAIFAPTREGRPNTREWIYVRKDGTNLKMQLSVTALKNAEGVTTGFLKIATDLTETIYLQEALISSNQKLEELTQKLTRKNSQLANFAHIISHNLRSPVANLTSLNYLYTNTSDPEEKDLLMSKFQTVITRLSETLDTLVETLKIKESSNDDLELIYFDEILERTKEMLTGQILESDAKIISDFNKAENIKYKRTYLESIFLNMITNAIKYRSAEQAPVIRITTSYAEKGKTIVTFSDNGLGIDLEKYGTKLFGLSKTFHQHKDAKGVGLFMTKNQIESLGGTITVESQVNSGTTFTLTL</sequence>
<evidence type="ECO:0000259" key="12">
    <source>
        <dbReference type="PROSITE" id="PS50112"/>
    </source>
</evidence>
<evidence type="ECO:0000256" key="7">
    <source>
        <dbReference type="ARBA" id="ARBA00022777"/>
    </source>
</evidence>
<dbReference type="NCBIfam" id="TIGR00229">
    <property type="entry name" value="sensory_box"/>
    <property type="match status" value="2"/>
</dbReference>
<dbReference type="Pfam" id="PF08448">
    <property type="entry name" value="PAS_4"/>
    <property type="match status" value="1"/>
</dbReference>
<evidence type="ECO:0000256" key="1">
    <source>
        <dbReference type="ARBA" id="ARBA00000085"/>
    </source>
</evidence>
<dbReference type="Pfam" id="PF13426">
    <property type="entry name" value="PAS_9"/>
    <property type="match status" value="1"/>
</dbReference>
<dbReference type="InterPro" id="IPR000014">
    <property type="entry name" value="PAS"/>
</dbReference>
<dbReference type="InterPro" id="IPR013655">
    <property type="entry name" value="PAS_fold_3"/>
</dbReference>
<comment type="subcellular location">
    <subcellularLocation>
        <location evidence="2">Membrane</location>
        <topology evidence="2">Multi-pass membrane protein</topology>
    </subcellularLocation>
</comment>
<dbReference type="Pfam" id="PF08447">
    <property type="entry name" value="PAS_3"/>
    <property type="match status" value="1"/>
</dbReference>
<dbReference type="RefSeq" id="WP_109568152.1">
    <property type="nucleotide sequence ID" value="NZ_CP029463.1"/>
</dbReference>
<dbReference type="Proteomes" id="UP000245429">
    <property type="component" value="Chromosome"/>
</dbReference>
<dbReference type="PRINTS" id="PR00344">
    <property type="entry name" value="BCTRLSENSOR"/>
</dbReference>
<dbReference type="SUPFAM" id="SSF47384">
    <property type="entry name" value="Homodimeric domain of signal transducing histidine kinase"/>
    <property type="match status" value="1"/>
</dbReference>
<dbReference type="PANTHER" id="PTHR43304:SF1">
    <property type="entry name" value="PAC DOMAIN-CONTAINING PROTEIN"/>
    <property type="match status" value="1"/>
</dbReference>
<dbReference type="Gene3D" id="3.30.450.20">
    <property type="entry name" value="PAS domain"/>
    <property type="match status" value="3"/>
</dbReference>
<feature type="domain" description="PAC" evidence="13">
    <location>
        <begin position="549"/>
        <end position="601"/>
    </location>
</feature>
<gene>
    <name evidence="14" type="ORF">DI487_01885</name>
</gene>
<feature type="domain" description="PAS" evidence="12">
    <location>
        <begin position="460"/>
        <end position="516"/>
    </location>
</feature>
<keyword evidence="6 10" id="KW-0812">Transmembrane</keyword>
<dbReference type="InterPro" id="IPR013656">
    <property type="entry name" value="PAS_4"/>
</dbReference>
<dbReference type="EMBL" id="CP029463">
    <property type="protein sequence ID" value="AWM12743.1"/>
    <property type="molecule type" value="Genomic_DNA"/>
</dbReference>
<dbReference type="CDD" id="cd00130">
    <property type="entry name" value="PAS"/>
    <property type="match status" value="2"/>
</dbReference>
<evidence type="ECO:0000259" key="13">
    <source>
        <dbReference type="PROSITE" id="PS50113"/>
    </source>
</evidence>
<keyword evidence="15" id="KW-1185">Reference proteome</keyword>
<dbReference type="InterPro" id="IPR029095">
    <property type="entry name" value="NarX-like_N"/>
</dbReference>
<evidence type="ECO:0000256" key="3">
    <source>
        <dbReference type="ARBA" id="ARBA00012438"/>
    </source>
</evidence>
<protein>
    <recommendedName>
        <fullName evidence="3">histidine kinase</fullName>
        <ecNumber evidence="3">2.7.13.3</ecNumber>
    </recommendedName>
</protein>
<dbReference type="InterPro" id="IPR001610">
    <property type="entry name" value="PAC"/>
</dbReference>
<dbReference type="KEGG" id="fse:DI487_01885"/>
<feature type="domain" description="Histidine kinase" evidence="11">
    <location>
        <begin position="626"/>
        <end position="836"/>
    </location>
</feature>